<proteinExistence type="predicted"/>
<reference evidence="2 3" key="1">
    <citation type="submission" date="2023-05" db="EMBL/GenBank/DDBJ databases">
        <title>B98-5 Cell Line De Novo Hybrid Assembly: An Optical Mapping Approach.</title>
        <authorList>
            <person name="Kananen K."/>
            <person name="Auerbach J.A."/>
            <person name="Kautto E."/>
            <person name="Blachly J.S."/>
        </authorList>
    </citation>
    <scope>NUCLEOTIDE SEQUENCE [LARGE SCALE GENOMIC DNA]</scope>
    <source>
        <strain evidence="2">B95-8</strain>
        <tissue evidence="2">Cell line</tissue>
    </source>
</reference>
<feature type="compositionally biased region" description="Basic and acidic residues" evidence="1">
    <location>
        <begin position="63"/>
        <end position="75"/>
    </location>
</feature>
<evidence type="ECO:0000313" key="2">
    <source>
        <dbReference type="EMBL" id="KAK2083984.1"/>
    </source>
</evidence>
<sequence>WGTWEMREGEPRECGMQNPRNARRGIKGIWDVELRECETGNTGNLAMWDGNPGNVGRGTPGMRDVELGECGKENP</sequence>
<gene>
    <name evidence="2" type="ORF">P7K49_039220</name>
</gene>
<feature type="compositionally biased region" description="Basic and acidic residues" evidence="1">
    <location>
        <begin position="1"/>
        <end position="13"/>
    </location>
</feature>
<evidence type="ECO:0000256" key="1">
    <source>
        <dbReference type="SAM" id="MobiDB-lite"/>
    </source>
</evidence>
<keyword evidence="3" id="KW-1185">Reference proteome</keyword>
<evidence type="ECO:0000313" key="3">
    <source>
        <dbReference type="Proteomes" id="UP001266305"/>
    </source>
</evidence>
<dbReference type="Proteomes" id="UP001266305">
    <property type="component" value="Unassembled WGS sequence"/>
</dbReference>
<accession>A0ABQ9TGX6</accession>
<feature type="region of interest" description="Disordered" evidence="1">
    <location>
        <begin position="1"/>
        <end position="21"/>
    </location>
</feature>
<dbReference type="EMBL" id="JASSZA010000023">
    <property type="protein sequence ID" value="KAK2083984.1"/>
    <property type="molecule type" value="Genomic_DNA"/>
</dbReference>
<protein>
    <submittedName>
        <fullName evidence="2">Uncharacterized protein</fullName>
    </submittedName>
</protein>
<feature type="region of interest" description="Disordered" evidence="1">
    <location>
        <begin position="48"/>
        <end position="75"/>
    </location>
</feature>
<organism evidence="2 3">
    <name type="scientific">Saguinus oedipus</name>
    <name type="common">Cotton-top tamarin</name>
    <name type="synonym">Oedipomidas oedipus</name>
    <dbReference type="NCBI Taxonomy" id="9490"/>
    <lineage>
        <taxon>Eukaryota</taxon>
        <taxon>Metazoa</taxon>
        <taxon>Chordata</taxon>
        <taxon>Craniata</taxon>
        <taxon>Vertebrata</taxon>
        <taxon>Euteleostomi</taxon>
        <taxon>Mammalia</taxon>
        <taxon>Eutheria</taxon>
        <taxon>Euarchontoglires</taxon>
        <taxon>Primates</taxon>
        <taxon>Haplorrhini</taxon>
        <taxon>Platyrrhini</taxon>
        <taxon>Cebidae</taxon>
        <taxon>Callitrichinae</taxon>
        <taxon>Saguinus</taxon>
    </lineage>
</organism>
<name>A0ABQ9TGX6_SAGOE</name>
<feature type="non-terminal residue" evidence="2">
    <location>
        <position position="75"/>
    </location>
</feature>
<comment type="caution">
    <text evidence="2">The sequence shown here is derived from an EMBL/GenBank/DDBJ whole genome shotgun (WGS) entry which is preliminary data.</text>
</comment>
<feature type="non-terminal residue" evidence="2">
    <location>
        <position position="1"/>
    </location>
</feature>